<dbReference type="NCBIfam" id="NF006689">
    <property type="entry name" value="PRK09237.1"/>
    <property type="match status" value="1"/>
</dbReference>
<comment type="caution">
    <text evidence="2">The sequence shown here is derived from an EMBL/GenBank/DDBJ whole genome shotgun (WGS) entry which is preliminary data.</text>
</comment>
<evidence type="ECO:0000313" key="2">
    <source>
        <dbReference type="EMBL" id="MDR6288581.1"/>
    </source>
</evidence>
<dbReference type="Pfam" id="PF01979">
    <property type="entry name" value="Amidohydro_1"/>
    <property type="match status" value="1"/>
</dbReference>
<protein>
    <submittedName>
        <fullName evidence="2">Dihydroorotase</fullName>
        <ecNumber evidence="2">3.5.2.3</ecNumber>
    </submittedName>
</protein>
<feature type="domain" description="Amidohydrolase-related" evidence="1">
    <location>
        <begin position="56"/>
        <end position="343"/>
    </location>
</feature>
<dbReference type="GO" id="GO:0004151">
    <property type="term" value="F:dihydroorotase activity"/>
    <property type="evidence" value="ECO:0007669"/>
    <property type="project" value="UniProtKB-EC"/>
</dbReference>
<dbReference type="InterPro" id="IPR032466">
    <property type="entry name" value="Metal_Hydrolase"/>
</dbReference>
<sequence length="386" mass="40667">MAQSLLIRAARPVGFPDHADDRPIDLRIEDGRVTAAGQGIDAPTGAEVIDARGAWISPGWADLHAHVYHGGTDISIRPSQGGLAHGVTTIVDAGSSGEGNFVGFREFIAEPAAERVVAFLNIGSIGLVACNRVSELIDQRSIDITRTLAVIEANRDIIRGIKCRACSTVTGAWGITPVKIAKKVAKIAKLPLMVHVGEPPPLLEEVLEILTPGDVLTHCFHGKPGGNILEDEELFGIARQVAAAGVRLDVGHGGASFSFKVARAGIERGLFPFSISTDLHLRSIDGPVWDMATTMSKLLAVGMPFAEVVAAASTRPRSVIGLPSEGRLAAGAEADFTIFELEDASVTLPDSSGDSATLDRLFAPRHAILGTRSVKAARLFDPTVHG</sequence>
<dbReference type="EMBL" id="JAVDPW010000002">
    <property type="protein sequence ID" value="MDR6288581.1"/>
    <property type="molecule type" value="Genomic_DNA"/>
</dbReference>
<keyword evidence="3" id="KW-1185">Reference proteome</keyword>
<dbReference type="SUPFAM" id="SSF51338">
    <property type="entry name" value="Composite domain of metallo-dependent hydrolases"/>
    <property type="match status" value="1"/>
</dbReference>
<accession>A0ABU1JJ00</accession>
<proteinExistence type="predicted"/>
<dbReference type="EC" id="3.5.2.3" evidence="2"/>
<dbReference type="PANTHER" id="PTHR42717:SF1">
    <property type="entry name" value="IMIDAZOLONEPROPIONASE AND RELATED AMIDOHYDROLASES"/>
    <property type="match status" value="1"/>
</dbReference>
<dbReference type="InterPro" id="IPR020043">
    <property type="entry name" value="Deacetylase_Atu3266-like"/>
</dbReference>
<evidence type="ECO:0000313" key="3">
    <source>
        <dbReference type="Proteomes" id="UP001262410"/>
    </source>
</evidence>
<dbReference type="Gene3D" id="3.20.20.140">
    <property type="entry name" value="Metal-dependent hydrolases"/>
    <property type="match status" value="1"/>
</dbReference>
<dbReference type="PIRSF" id="PIRSF039004">
    <property type="entry name" value="ADE_EF_0837"/>
    <property type="match status" value="1"/>
</dbReference>
<organism evidence="2 3">
    <name type="scientific">Inquilinus ginsengisoli</name>
    <dbReference type="NCBI Taxonomy" id="363840"/>
    <lineage>
        <taxon>Bacteria</taxon>
        <taxon>Pseudomonadati</taxon>
        <taxon>Pseudomonadota</taxon>
        <taxon>Alphaproteobacteria</taxon>
        <taxon>Rhodospirillales</taxon>
        <taxon>Rhodospirillaceae</taxon>
        <taxon>Inquilinus</taxon>
    </lineage>
</organism>
<dbReference type="Proteomes" id="UP001262410">
    <property type="component" value="Unassembled WGS sequence"/>
</dbReference>
<keyword evidence="2" id="KW-0378">Hydrolase</keyword>
<evidence type="ECO:0000259" key="1">
    <source>
        <dbReference type="Pfam" id="PF01979"/>
    </source>
</evidence>
<dbReference type="InterPro" id="IPR011059">
    <property type="entry name" value="Metal-dep_hydrolase_composite"/>
</dbReference>
<dbReference type="RefSeq" id="WP_309792589.1">
    <property type="nucleotide sequence ID" value="NZ_JAVDPW010000002.1"/>
</dbReference>
<dbReference type="Gene3D" id="2.30.40.10">
    <property type="entry name" value="Urease, subunit C, domain 1"/>
    <property type="match status" value="1"/>
</dbReference>
<dbReference type="InterPro" id="IPR006680">
    <property type="entry name" value="Amidohydro-rel"/>
</dbReference>
<reference evidence="2 3" key="1">
    <citation type="submission" date="2023-07" db="EMBL/GenBank/DDBJ databases">
        <title>Sorghum-associated microbial communities from plants grown in Nebraska, USA.</title>
        <authorList>
            <person name="Schachtman D."/>
        </authorList>
    </citation>
    <scope>NUCLEOTIDE SEQUENCE [LARGE SCALE GENOMIC DNA]</scope>
    <source>
        <strain evidence="2 3">584</strain>
    </source>
</reference>
<dbReference type="SUPFAM" id="SSF51556">
    <property type="entry name" value="Metallo-dependent hydrolases"/>
    <property type="match status" value="1"/>
</dbReference>
<gene>
    <name evidence="2" type="ORF">E9232_001088</name>
</gene>
<dbReference type="PANTHER" id="PTHR42717">
    <property type="entry name" value="DIHYDROOROTASE-RELATED"/>
    <property type="match status" value="1"/>
</dbReference>
<name>A0ABU1JJ00_9PROT</name>